<evidence type="ECO:0000313" key="3">
    <source>
        <dbReference type="EnsemblPlants" id="PGSC0003DMT400090835"/>
    </source>
</evidence>
<keyword evidence="2" id="KW-0812">Transmembrane</keyword>
<proteinExistence type="predicted"/>
<dbReference type="AlphaFoldDB" id="M1DLA5"/>
<dbReference type="EnsemblPlants" id="PGSC0003DMT400090835">
    <property type="protein sequence ID" value="PGSC0003DMT400090835"/>
    <property type="gene ID" value="PGSC0003DMG400040406"/>
</dbReference>
<accession>M1DLA5</accession>
<dbReference type="PaxDb" id="4113-PGSC0003DMT400090835"/>
<keyword evidence="2" id="KW-0472">Membrane</keyword>
<dbReference type="Proteomes" id="UP000011115">
    <property type="component" value="Unassembled WGS sequence"/>
</dbReference>
<keyword evidence="2" id="KW-1133">Transmembrane helix</keyword>
<feature type="region of interest" description="Disordered" evidence="1">
    <location>
        <begin position="93"/>
        <end position="145"/>
    </location>
</feature>
<evidence type="ECO:0000256" key="1">
    <source>
        <dbReference type="SAM" id="MobiDB-lite"/>
    </source>
</evidence>
<evidence type="ECO:0000313" key="4">
    <source>
        <dbReference type="Proteomes" id="UP000011115"/>
    </source>
</evidence>
<dbReference type="InParanoid" id="M1DLA5"/>
<dbReference type="Gramene" id="PGSC0003DMT400090835">
    <property type="protein sequence ID" value="PGSC0003DMT400090835"/>
    <property type="gene ID" value="PGSC0003DMG400040406"/>
</dbReference>
<organism evidence="3 4">
    <name type="scientific">Solanum tuberosum</name>
    <name type="common">Potato</name>
    <dbReference type="NCBI Taxonomy" id="4113"/>
    <lineage>
        <taxon>Eukaryota</taxon>
        <taxon>Viridiplantae</taxon>
        <taxon>Streptophyta</taxon>
        <taxon>Embryophyta</taxon>
        <taxon>Tracheophyta</taxon>
        <taxon>Spermatophyta</taxon>
        <taxon>Magnoliopsida</taxon>
        <taxon>eudicotyledons</taxon>
        <taxon>Gunneridae</taxon>
        <taxon>Pentapetalae</taxon>
        <taxon>asterids</taxon>
        <taxon>lamiids</taxon>
        <taxon>Solanales</taxon>
        <taxon>Solanaceae</taxon>
        <taxon>Solanoideae</taxon>
        <taxon>Solaneae</taxon>
        <taxon>Solanum</taxon>
    </lineage>
</organism>
<keyword evidence="4" id="KW-1185">Reference proteome</keyword>
<reference evidence="4" key="1">
    <citation type="journal article" date="2011" name="Nature">
        <title>Genome sequence and analysis of the tuber crop potato.</title>
        <authorList>
            <consortium name="The Potato Genome Sequencing Consortium"/>
        </authorList>
    </citation>
    <scope>NUCLEOTIDE SEQUENCE [LARGE SCALE GENOMIC DNA]</scope>
    <source>
        <strain evidence="4">cv. DM1-3 516 R44</strain>
    </source>
</reference>
<dbReference type="HOGENOM" id="CLU_1790317_0_0_1"/>
<sequence>MDRLPHSGITNSDRLPRFGIIMGSVATFWHNHWIGYHILGIFKRLLIDLAKKIDDRSNSRVSQLFRDAMGSLSFMSTISGLRLCSSKQIDVVIGEGTSQSPPRRAEQSEAQDESLSQTSPTPPSPRDLRREAAPREPLLMLQRKI</sequence>
<protein>
    <submittedName>
        <fullName evidence="3">Uncharacterized protein</fullName>
    </submittedName>
</protein>
<name>M1DLA5_SOLTU</name>
<evidence type="ECO:0000256" key="2">
    <source>
        <dbReference type="SAM" id="Phobius"/>
    </source>
</evidence>
<feature type="transmembrane region" description="Helical" evidence="2">
    <location>
        <begin position="20"/>
        <end position="42"/>
    </location>
</feature>
<reference evidence="3" key="2">
    <citation type="submission" date="2015-06" db="UniProtKB">
        <authorList>
            <consortium name="EnsemblPlants"/>
        </authorList>
    </citation>
    <scope>IDENTIFICATION</scope>
    <source>
        <strain evidence="3">DM1-3 516 R44</strain>
    </source>
</reference>